<evidence type="ECO:0000313" key="3">
    <source>
        <dbReference type="Proteomes" id="UP001153269"/>
    </source>
</evidence>
<proteinExistence type="predicted"/>
<dbReference type="AlphaFoldDB" id="A0A9N7Z3L8"/>
<comment type="caution">
    <text evidence="2">The sequence shown here is derived from an EMBL/GenBank/DDBJ whole genome shotgun (WGS) entry which is preliminary data.</text>
</comment>
<dbReference type="EMBL" id="CADEAL010003954">
    <property type="protein sequence ID" value="CAB1447640.1"/>
    <property type="molecule type" value="Genomic_DNA"/>
</dbReference>
<protein>
    <submittedName>
        <fullName evidence="2">Uncharacterized protein</fullName>
    </submittedName>
</protein>
<evidence type="ECO:0000256" key="1">
    <source>
        <dbReference type="SAM" id="Coils"/>
    </source>
</evidence>
<keyword evidence="3" id="KW-1185">Reference proteome</keyword>
<name>A0A9N7Z3L8_PLEPL</name>
<organism evidence="2 3">
    <name type="scientific">Pleuronectes platessa</name>
    <name type="common">European plaice</name>
    <dbReference type="NCBI Taxonomy" id="8262"/>
    <lineage>
        <taxon>Eukaryota</taxon>
        <taxon>Metazoa</taxon>
        <taxon>Chordata</taxon>
        <taxon>Craniata</taxon>
        <taxon>Vertebrata</taxon>
        <taxon>Euteleostomi</taxon>
        <taxon>Actinopterygii</taxon>
        <taxon>Neopterygii</taxon>
        <taxon>Teleostei</taxon>
        <taxon>Neoteleostei</taxon>
        <taxon>Acanthomorphata</taxon>
        <taxon>Carangaria</taxon>
        <taxon>Pleuronectiformes</taxon>
        <taxon>Pleuronectoidei</taxon>
        <taxon>Pleuronectidae</taxon>
        <taxon>Pleuronectes</taxon>
    </lineage>
</organism>
<accession>A0A9N7Z3L8</accession>
<reference evidence="2" key="1">
    <citation type="submission" date="2020-03" db="EMBL/GenBank/DDBJ databases">
        <authorList>
            <person name="Weist P."/>
        </authorList>
    </citation>
    <scope>NUCLEOTIDE SEQUENCE</scope>
</reference>
<evidence type="ECO:0000313" key="2">
    <source>
        <dbReference type="EMBL" id="CAB1447640.1"/>
    </source>
</evidence>
<keyword evidence="1" id="KW-0175">Coiled coil</keyword>
<dbReference type="Proteomes" id="UP001153269">
    <property type="component" value="Unassembled WGS sequence"/>
</dbReference>
<feature type="coiled-coil region" evidence="1">
    <location>
        <begin position="38"/>
        <end position="65"/>
    </location>
</feature>
<gene>
    <name evidence="2" type="ORF">PLEPLA_LOCUS35319</name>
</gene>
<sequence length="181" mass="20558">MLRVKLSRTIDFLVVCRQVTSSLTAARTTERSLWIQEKLELQESLRAATQAADKEKEEISKVRSALDQDVKETEQSQSQWKRDKTRLLEEHLQVTSSLSAGLIKSLEELEADRSLRNQENVEFQESIRAATQAVDQEKEAGKKPKKKSVQTIPQVPVQLWNDLPSSSLRGCMFFQCSPGVN</sequence>